<organism evidence="1">
    <name type="scientific">Hexamita inflata</name>
    <dbReference type="NCBI Taxonomy" id="28002"/>
    <lineage>
        <taxon>Eukaryota</taxon>
        <taxon>Metamonada</taxon>
        <taxon>Diplomonadida</taxon>
        <taxon>Hexamitidae</taxon>
        <taxon>Hexamitinae</taxon>
        <taxon>Hexamita</taxon>
    </lineage>
</organism>
<dbReference type="Proteomes" id="UP001642409">
    <property type="component" value="Unassembled WGS sequence"/>
</dbReference>
<gene>
    <name evidence="1" type="ORF">HINF_LOCUS10865</name>
    <name evidence="4" type="ORF">HINF_LOCUS30667</name>
    <name evidence="2" type="ORF">HINF_LOCUS44497</name>
    <name evidence="3" type="ORF">HINF_LOCUS6131</name>
</gene>
<dbReference type="EMBL" id="CATOUU010000279">
    <property type="protein sequence ID" value="CAI9923220.1"/>
    <property type="molecule type" value="Genomic_DNA"/>
</dbReference>
<dbReference type="EMBL" id="CAXDID020000012">
    <property type="protein sequence ID" value="CAL5980355.1"/>
    <property type="molecule type" value="Genomic_DNA"/>
</dbReference>
<evidence type="ECO:0000313" key="3">
    <source>
        <dbReference type="EMBL" id="CAL5980355.1"/>
    </source>
</evidence>
<evidence type="ECO:0000313" key="5">
    <source>
        <dbReference type="Proteomes" id="UP001642409"/>
    </source>
</evidence>
<name>A0AA86NR01_9EUKA</name>
<reference evidence="3 5" key="2">
    <citation type="submission" date="2024-07" db="EMBL/GenBank/DDBJ databases">
        <authorList>
            <person name="Akdeniz Z."/>
        </authorList>
    </citation>
    <scope>NUCLEOTIDE SEQUENCE [LARGE SCALE GENOMIC DNA]</scope>
</reference>
<protein>
    <submittedName>
        <fullName evidence="3">Hypothetical_protein</fullName>
    </submittedName>
</protein>
<reference evidence="1" key="1">
    <citation type="submission" date="2023-06" db="EMBL/GenBank/DDBJ databases">
        <authorList>
            <person name="Kurt Z."/>
        </authorList>
    </citation>
    <scope>NUCLEOTIDE SEQUENCE</scope>
</reference>
<dbReference type="EMBL" id="CATOUU010000880">
    <property type="protein sequence ID" value="CAI9956852.1"/>
    <property type="molecule type" value="Genomic_DNA"/>
</dbReference>
<evidence type="ECO:0000313" key="2">
    <source>
        <dbReference type="EMBL" id="CAI9956852.1"/>
    </source>
</evidence>
<dbReference type="EMBL" id="CAXDID020000101">
    <property type="protein sequence ID" value="CAL6026071.1"/>
    <property type="molecule type" value="Genomic_DNA"/>
</dbReference>
<sequence>MNVQTSVLNKFLEQSTVEVCNTISATFITSQSSLILILFVNSEQQIITKSGTDPQQMHELLQIISLHLLQDSKLKFHFRNSTFNIFLRCAYNVLKQFTHPHCVYIDFVLITSELIIQSDIQQALQLERLFAYDQQKYYISVNSFDLNSLCSQILNLNPELILLNDTEFYDKIGFVSSSIEFGNEYSETIQVQKTIGSESHLKRIRVMSQIFIRNSPLHQIINQKIQRDNEDQCLKHRIVKVKQESENNCEQTIEFQLTEQKKVNEVLKDTISKNQDNNISALNNTKMNNKPMLTQNEQYIEKQNKVDEIIQKQSFEQSNSHQQITQLPESDFSHLSYNSMNNTMNNNTNIMQSNNINVSKHINNSSQMDSITYNNVLYMMNLIEKQYVILPRQNNLQKIIDDIISFRPWLLTLSVKQQMKHIGILSLDTLYDKTNIDINLFEYSCQTHKINQIYINYSYQQIQLLSLMEYM</sequence>
<evidence type="ECO:0000313" key="4">
    <source>
        <dbReference type="EMBL" id="CAL6026071.1"/>
    </source>
</evidence>
<accession>A0AA86NR01</accession>
<proteinExistence type="predicted"/>
<comment type="caution">
    <text evidence="1">The sequence shown here is derived from an EMBL/GenBank/DDBJ whole genome shotgun (WGS) entry which is preliminary data.</text>
</comment>
<keyword evidence="5" id="KW-1185">Reference proteome</keyword>
<dbReference type="AlphaFoldDB" id="A0AA86NR01"/>
<evidence type="ECO:0000313" key="1">
    <source>
        <dbReference type="EMBL" id="CAI9923220.1"/>
    </source>
</evidence>